<dbReference type="Gene3D" id="3.40.1190.20">
    <property type="match status" value="1"/>
</dbReference>
<accession>A0A1H8U853</accession>
<evidence type="ECO:0000256" key="1">
    <source>
        <dbReference type="ARBA" id="ARBA00010688"/>
    </source>
</evidence>
<dbReference type="InterPro" id="IPR029056">
    <property type="entry name" value="Ribokinase-like"/>
</dbReference>
<dbReference type="PANTHER" id="PTHR43085:SF1">
    <property type="entry name" value="PSEUDOURIDINE KINASE-RELATED"/>
    <property type="match status" value="1"/>
</dbReference>
<dbReference type="CDD" id="cd01167">
    <property type="entry name" value="bac_FRK"/>
    <property type="match status" value="1"/>
</dbReference>
<dbReference type="InterPro" id="IPR002173">
    <property type="entry name" value="Carboh/pur_kinase_PfkB_CS"/>
</dbReference>
<keyword evidence="5" id="KW-0067">ATP-binding</keyword>
<evidence type="ECO:0000313" key="9">
    <source>
        <dbReference type="Proteomes" id="UP000198809"/>
    </source>
</evidence>
<dbReference type="PRINTS" id="PR00990">
    <property type="entry name" value="RIBOKINASE"/>
</dbReference>
<evidence type="ECO:0000256" key="3">
    <source>
        <dbReference type="ARBA" id="ARBA00022741"/>
    </source>
</evidence>
<dbReference type="InterPro" id="IPR011611">
    <property type="entry name" value="PfkB_dom"/>
</dbReference>
<keyword evidence="3" id="KW-0547">Nucleotide-binding</keyword>
<dbReference type="PROSITE" id="PS00584">
    <property type="entry name" value="PFKB_KINASES_2"/>
    <property type="match status" value="1"/>
</dbReference>
<protein>
    <submittedName>
        <fullName evidence="8">Fructokinase</fullName>
    </submittedName>
</protein>
<evidence type="ECO:0000256" key="2">
    <source>
        <dbReference type="ARBA" id="ARBA00022679"/>
    </source>
</evidence>
<reference evidence="8 9" key="1">
    <citation type="submission" date="2016-10" db="EMBL/GenBank/DDBJ databases">
        <authorList>
            <person name="de Groot N.N."/>
        </authorList>
    </citation>
    <scope>NUCLEOTIDE SEQUENCE [LARGE SCALE GENOMIC DNA]</scope>
    <source>
        <strain evidence="8 9">CGMCC 1.10238</strain>
    </source>
</reference>
<dbReference type="InterPro" id="IPR002139">
    <property type="entry name" value="Ribo/fructo_kinase"/>
</dbReference>
<evidence type="ECO:0000256" key="6">
    <source>
        <dbReference type="RuleBase" id="RU003704"/>
    </source>
</evidence>
<comment type="similarity">
    <text evidence="1 6">Belongs to the carbohydrate kinase PfkB family.</text>
</comment>
<evidence type="ECO:0000313" key="8">
    <source>
        <dbReference type="EMBL" id="SEO99440.1"/>
    </source>
</evidence>
<dbReference type="Proteomes" id="UP000198809">
    <property type="component" value="Unassembled WGS sequence"/>
</dbReference>
<gene>
    <name evidence="8" type="ORF">SAMN04487895_11692</name>
</gene>
<keyword evidence="4 6" id="KW-0418">Kinase</keyword>
<evidence type="ECO:0000259" key="7">
    <source>
        <dbReference type="Pfam" id="PF00294"/>
    </source>
</evidence>
<dbReference type="InterPro" id="IPR050306">
    <property type="entry name" value="PfkB_Carbo_kinase"/>
</dbReference>
<dbReference type="AlphaFoldDB" id="A0A1H8U853"/>
<dbReference type="GO" id="GO:0006000">
    <property type="term" value="P:fructose metabolic process"/>
    <property type="evidence" value="ECO:0007669"/>
    <property type="project" value="UniProtKB-ARBA"/>
</dbReference>
<dbReference type="SUPFAM" id="SSF53613">
    <property type="entry name" value="Ribokinase-like"/>
    <property type="match status" value="1"/>
</dbReference>
<evidence type="ECO:0000256" key="4">
    <source>
        <dbReference type="ARBA" id="ARBA00022777"/>
    </source>
</evidence>
<dbReference type="Pfam" id="PF00294">
    <property type="entry name" value="PfkB"/>
    <property type="match status" value="1"/>
</dbReference>
<dbReference type="RefSeq" id="WP_246590717.1">
    <property type="nucleotide sequence ID" value="NZ_CP076607.1"/>
</dbReference>
<sequence length="325" mass="34886">MMTYDAVAIGEFLIDFTPGGISPAGNPLFERNAGGAPVNVLAALARLSKRTAFIGKVGNDPFGHFLQDTLRQEGIDDKGLVFTDHAHTTMAFVHLGEGGERSFHFCRQPGADEGLAFEEIDPSLLGSAKVFHFGSVSMTSEPSRGATLSAVREAKARGAWITFDPNWRPALWQDNQHAKKAMEEGLEEADVVKVSEEELFFLTGRSELEAGAEELLERFPVKLLLVTLGAEGSYYRTRKIGGRAASYPVVPVDTTAAGDGFMGAFIGTMLENGRPAWEWADGELRKALAYANAGGALATTRLGAIASLASHEEIEELVKGAPVTE</sequence>
<dbReference type="GO" id="GO:0005524">
    <property type="term" value="F:ATP binding"/>
    <property type="evidence" value="ECO:0007669"/>
    <property type="project" value="UniProtKB-KW"/>
</dbReference>
<feature type="domain" description="Carbohydrate kinase PfkB" evidence="7">
    <location>
        <begin position="7"/>
        <end position="308"/>
    </location>
</feature>
<organism evidence="8 9">
    <name type="scientific">Paenibacillus sophorae</name>
    <dbReference type="NCBI Taxonomy" id="1333845"/>
    <lineage>
        <taxon>Bacteria</taxon>
        <taxon>Bacillati</taxon>
        <taxon>Bacillota</taxon>
        <taxon>Bacilli</taxon>
        <taxon>Bacillales</taxon>
        <taxon>Paenibacillaceae</taxon>
        <taxon>Paenibacillus</taxon>
    </lineage>
</organism>
<dbReference type="EMBL" id="FODH01000016">
    <property type="protein sequence ID" value="SEO99440.1"/>
    <property type="molecule type" value="Genomic_DNA"/>
</dbReference>
<dbReference type="GO" id="GO:0008865">
    <property type="term" value="F:fructokinase activity"/>
    <property type="evidence" value="ECO:0007669"/>
    <property type="project" value="UniProtKB-ARBA"/>
</dbReference>
<evidence type="ECO:0000256" key="5">
    <source>
        <dbReference type="ARBA" id="ARBA00022840"/>
    </source>
</evidence>
<dbReference type="PANTHER" id="PTHR43085">
    <property type="entry name" value="HEXOKINASE FAMILY MEMBER"/>
    <property type="match status" value="1"/>
</dbReference>
<keyword evidence="2 6" id="KW-0808">Transferase</keyword>
<name>A0A1H8U853_9BACL</name>
<proteinExistence type="inferred from homology"/>
<dbReference type="STRING" id="1333845.SAMN04487895_11692"/>